<dbReference type="InterPro" id="IPR012000">
    <property type="entry name" value="Thiamin_PyroP_enz_cen_dom"/>
</dbReference>
<feature type="domain" description="Thiamine pyrophosphate enzyme central" evidence="4">
    <location>
        <begin position="191"/>
        <end position="328"/>
    </location>
</feature>
<dbReference type="Pfam" id="PF02776">
    <property type="entry name" value="TPP_enzyme_N"/>
    <property type="match status" value="1"/>
</dbReference>
<comment type="similarity">
    <text evidence="1 3">Belongs to the TPP enzyme family.</text>
</comment>
<dbReference type="InterPro" id="IPR012001">
    <property type="entry name" value="Thiamin_PyroP_enz_TPP-bd_dom"/>
</dbReference>
<dbReference type="InterPro" id="IPR029061">
    <property type="entry name" value="THDP-binding"/>
</dbReference>
<dbReference type="Pfam" id="PF02775">
    <property type="entry name" value="TPP_enzyme_C"/>
    <property type="match status" value="1"/>
</dbReference>
<dbReference type="InterPro" id="IPR011766">
    <property type="entry name" value="TPP_enzyme_TPP-bd"/>
</dbReference>
<keyword evidence="8" id="KW-1185">Reference proteome</keyword>
<dbReference type="SUPFAM" id="SSF52518">
    <property type="entry name" value="Thiamin diphosphate-binding fold (THDP-binding)"/>
    <property type="match status" value="2"/>
</dbReference>
<gene>
    <name evidence="7" type="ORF">ACFOOQ_14530</name>
</gene>
<evidence type="ECO:0000256" key="2">
    <source>
        <dbReference type="ARBA" id="ARBA00023052"/>
    </source>
</evidence>
<evidence type="ECO:0000259" key="4">
    <source>
        <dbReference type="Pfam" id="PF00205"/>
    </source>
</evidence>
<proteinExistence type="inferred from homology"/>
<evidence type="ECO:0000313" key="7">
    <source>
        <dbReference type="EMBL" id="MFC3676770.1"/>
    </source>
</evidence>
<protein>
    <submittedName>
        <fullName evidence="7">Thiamine pyrophosphate-binding protein</fullName>
    </submittedName>
</protein>
<dbReference type="CDD" id="cd00568">
    <property type="entry name" value="TPP_enzymes"/>
    <property type="match status" value="1"/>
</dbReference>
<dbReference type="RefSeq" id="WP_379727919.1">
    <property type="nucleotide sequence ID" value="NZ_JBHRYJ010000003.1"/>
</dbReference>
<dbReference type="NCBIfam" id="NF006052">
    <property type="entry name" value="PRK08199.1"/>
    <property type="match status" value="1"/>
</dbReference>
<comment type="caution">
    <text evidence="7">The sequence shown here is derived from an EMBL/GenBank/DDBJ whole genome shotgun (WGS) entry which is preliminary data.</text>
</comment>
<evidence type="ECO:0000259" key="5">
    <source>
        <dbReference type="Pfam" id="PF02775"/>
    </source>
</evidence>
<sequence>MKRSGGQILVEQLRLHGVDTMFGVPGESFLAVLDALHDHTNHMKFVICRQEGGAAMMADAYGKTTGRPGICMVTRGPGATNASAGVHVAYQDSTPMILFIGQVGRDMIEREAFQEIDYRRMFGQMAKWVAQIDDAARIPEFIARAFSVAMSGRRGPVVLALPEDMLTDVVDCMDGRPVQPVEAYPAPAQMAQLKAMLQAAERPLMIVGGSGWSEDVRSQVQAWAEASEIPVGAVFRRQDYLDNDWPGYVGDVGIGINPKLQQRVKEADLLLVMGSKLGEMATGGYTMIDIPVPGQTIVHVHAGAEELNRVYSATLAINASNAAFVAALAAMGPVQGKGSRAAAVKQARAEYEAWQKPGTSPGPVQMGSIIQWLDANLPEDAVFTNGAGNYATWVHRFHRYRRHSGQLAPTSGSMGYGVPAAVAAKIINPERTVVAFAGDGCFMMTGQEFATAIQYGANIIVVVVNNGMYGTIRMHQEREYPARISGTTLVNPDFAALARAYGGHGETVEKTEDFAEAFRRAQASNKPAIIEIKLDPEALTPRASLSEIRAAGIKAKAHHSDR</sequence>
<dbReference type="InterPro" id="IPR029035">
    <property type="entry name" value="DHS-like_NAD/FAD-binding_dom"/>
</dbReference>
<evidence type="ECO:0000256" key="3">
    <source>
        <dbReference type="RuleBase" id="RU362132"/>
    </source>
</evidence>
<dbReference type="Pfam" id="PF00205">
    <property type="entry name" value="TPP_enzyme_M"/>
    <property type="match status" value="1"/>
</dbReference>
<feature type="domain" description="Thiamine pyrophosphate enzyme TPP-binding" evidence="5">
    <location>
        <begin position="386"/>
        <end position="532"/>
    </location>
</feature>
<feature type="domain" description="Thiamine pyrophosphate enzyme N-terminal TPP-binding" evidence="6">
    <location>
        <begin position="4"/>
        <end position="118"/>
    </location>
</feature>
<dbReference type="InterPro" id="IPR045229">
    <property type="entry name" value="TPP_enz"/>
</dbReference>
<dbReference type="Gene3D" id="3.40.50.1220">
    <property type="entry name" value="TPP-binding domain"/>
    <property type="match status" value="1"/>
</dbReference>
<reference evidence="8" key="1">
    <citation type="journal article" date="2019" name="Int. J. Syst. Evol. Microbiol.">
        <title>The Global Catalogue of Microorganisms (GCM) 10K type strain sequencing project: providing services to taxonomists for standard genome sequencing and annotation.</title>
        <authorList>
            <consortium name="The Broad Institute Genomics Platform"/>
            <consortium name="The Broad Institute Genome Sequencing Center for Infectious Disease"/>
            <person name="Wu L."/>
            <person name="Ma J."/>
        </authorList>
    </citation>
    <scope>NUCLEOTIDE SEQUENCE [LARGE SCALE GENOMIC DNA]</scope>
    <source>
        <strain evidence="8">KCTC 42182</strain>
    </source>
</reference>
<evidence type="ECO:0000256" key="1">
    <source>
        <dbReference type="ARBA" id="ARBA00007812"/>
    </source>
</evidence>
<dbReference type="EMBL" id="JBHRYJ010000003">
    <property type="protein sequence ID" value="MFC3676770.1"/>
    <property type="molecule type" value="Genomic_DNA"/>
</dbReference>
<dbReference type="PANTHER" id="PTHR18968">
    <property type="entry name" value="THIAMINE PYROPHOSPHATE ENZYMES"/>
    <property type="match status" value="1"/>
</dbReference>
<evidence type="ECO:0000313" key="8">
    <source>
        <dbReference type="Proteomes" id="UP001595711"/>
    </source>
</evidence>
<dbReference type="Proteomes" id="UP001595711">
    <property type="component" value="Unassembled WGS sequence"/>
</dbReference>
<accession>A0ABV7VH09</accession>
<name>A0ABV7VH09_9PROT</name>
<dbReference type="InterPro" id="IPR000399">
    <property type="entry name" value="TPP-bd_CS"/>
</dbReference>
<dbReference type="Gene3D" id="3.40.50.970">
    <property type="match status" value="2"/>
</dbReference>
<keyword evidence="2 3" id="KW-0786">Thiamine pyrophosphate</keyword>
<dbReference type="SUPFAM" id="SSF52467">
    <property type="entry name" value="DHS-like NAD/FAD-binding domain"/>
    <property type="match status" value="1"/>
</dbReference>
<dbReference type="CDD" id="cd07035">
    <property type="entry name" value="TPP_PYR_POX_like"/>
    <property type="match status" value="1"/>
</dbReference>
<dbReference type="PANTHER" id="PTHR18968:SF120">
    <property type="entry name" value="ACETOLACTATE SYNTHASE LARGE SUBUNIT"/>
    <property type="match status" value="1"/>
</dbReference>
<evidence type="ECO:0000259" key="6">
    <source>
        <dbReference type="Pfam" id="PF02776"/>
    </source>
</evidence>
<dbReference type="PROSITE" id="PS00187">
    <property type="entry name" value="TPP_ENZYMES"/>
    <property type="match status" value="1"/>
</dbReference>
<organism evidence="7 8">
    <name type="scientific">Ferrovibrio xuzhouensis</name>
    <dbReference type="NCBI Taxonomy" id="1576914"/>
    <lineage>
        <taxon>Bacteria</taxon>
        <taxon>Pseudomonadati</taxon>
        <taxon>Pseudomonadota</taxon>
        <taxon>Alphaproteobacteria</taxon>
        <taxon>Rhodospirillales</taxon>
        <taxon>Rhodospirillaceae</taxon>
        <taxon>Ferrovibrio</taxon>
    </lineage>
</organism>